<keyword evidence="4" id="KW-1185">Reference proteome</keyword>
<name>C4K871_HAMD5</name>
<accession>C4K871</accession>
<evidence type="ECO:0000256" key="1">
    <source>
        <dbReference type="SAM" id="MobiDB-lite"/>
    </source>
</evidence>
<reference evidence="3 4" key="1">
    <citation type="journal article" date="2009" name="Proc. Natl. Acad. Sci. U.S.A.">
        <title>Hamiltonella defensa, genome evolution of protective bacterial endosymbiont from pathogenic ancestors.</title>
        <authorList>
            <person name="Degnan P.H."/>
            <person name="Yu Y."/>
            <person name="Sisneros N."/>
            <person name="Wing R.A."/>
            <person name="Moran N.A."/>
        </authorList>
    </citation>
    <scope>NUCLEOTIDE SEQUENCE [LARGE SCALE GENOMIC DNA]</scope>
    <source>
        <strain evidence="4">5AT</strain>
    </source>
</reference>
<proteinExistence type="predicted"/>
<evidence type="ECO:0000313" key="4">
    <source>
        <dbReference type="Proteomes" id="UP000002334"/>
    </source>
</evidence>
<organism evidence="3 4">
    <name type="scientific">Hamiltonella defensa subsp. Acyrthosiphon pisum (strain 5AT)</name>
    <dbReference type="NCBI Taxonomy" id="572265"/>
    <lineage>
        <taxon>Bacteria</taxon>
        <taxon>Pseudomonadati</taxon>
        <taxon>Pseudomonadota</taxon>
        <taxon>Gammaproteobacteria</taxon>
        <taxon>Enterobacterales</taxon>
        <taxon>Enterobacteriaceae</taxon>
        <taxon>aphid secondary symbionts</taxon>
        <taxon>Candidatus Williamhamiltonella</taxon>
    </lineage>
</organism>
<dbReference type="AlphaFoldDB" id="C4K871"/>
<evidence type="ECO:0000256" key="2">
    <source>
        <dbReference type="SAM" id="Phobius"/>
    </source>
</evidence>
<keyword evidence="2" id="KW-1133">Transmembrane helix</keyword>
<sequence>MTSRSACHCSGPLSLRRLPWIDDVHPSSFKRAGVAGGDGEAVGERDGRNEGIGRFDRQAGSAGFGQQLGMGFRTSHIERQHPIGEHRQQALFQVLMQAVPALSCRNQSDTCTQLGYRDRGKVERFQRLRVDPVKDAGIGFLALRLRNHVRIEQDHLKLAARAGDLMPALSNKACSSSLRPPASRAMEARKEPSFTRPSGFAARSKMSRISASVLRPCWAAWIRMARCTSSGRFLTFTFAIWYLSCFRISMIPLYIVRTKTQVFFMLHGQFG</sequence>
<feature type="region of interest" description="Disordered" evidence="1">
    <location>
        <begin position="175"/>
        <end position="199"/>
    </location>
</feature>
<evidence type="ECO:0000313" key="3">
    <source>
        <dbReference type="EMBL" id="ACQ68728.1"/>
    </source>
</evidence>
<keyword evidence="2" id="KW-0472">Membrane</keyword>
<dbReference type="Proteomes" id="UP000002334">
    <property type="component" value="Chromosome"/>
</dbReference>
<protein>
    <submittedName>
        <fullName evidence="3">Uncharacterized protein</fullName>
    </submittedName>
</protein>
<dbReference type="EMBL" id="CP001277">
    <property type="protein sequence ID" value="ACQ68728.1"/>
    <property type="molecule type" value="Genomic_DNA"/>
</dbReference>
<feature type="transmembrane region" description="Helical" evidence="2">
    <location>
        <begin position="233"/>
        <end position="256"/>
    </location>
</feature>
<dbReference type="KEGG" id="hde:HDEF_2171"/>
<feature type="region of interest" description="Disordered" evidence="1">
    <location>
        <begin position="31"/>
        <end position="50"/>
    </location>
</feature>
<dbReference type="eggNOG" id="ENOG502ZE1C">
    <property type="taxonomic scope" value="Bacteria"/>
</dbReference>
<keyword evidence="2" id="KW-0812">Transmembrane</keyword>
<dbReference type="HOGENOM" id="CLU_1025907_0_0_6"/>
<gene>
    <name evidence="3" type="ordered locus">HDEF_2171</name>
</gene>